<dbReference type="SMART" id="SM00028">
    <property type="entry name" value="TPR"/>
    <property type="match status" value="5"/>
</dbReference>
<dbReference type="AlphaFoldDB" id="F0WHI9"/>
<dbReference type="PRINTS" id="PR00625">
    <property type="entry name" value="JDOMAIN"/>
</dbReference>
<reference evidence="3" key="2">
    <citation type="submission" date="2011-02" db="EMBL/GenBank/DDBJ databases">
        <authorList>
            <person name="MacLean D."/>
        </authorList>
    </citation>
    <scope>NUCLEOTIDE SEQUENCE</scope>
</reference>
<feature type="domain" description="J" evidence="2">
    <location>
        <begin position="864"/>
        <end position="928"/>
    </location>
</feature>
<protein>
    <submittedName>
        <fullName evidence="3">Uncharacterized protein AlNc14C101G6052</fullName>
    </submittedName>
</protein>
<dbReference type="PANTHER" id="PTHR44200:SF1">
    <property type="entry name" value="DNAJ HOMOLOG SUBFAMILY C MEMBER 7"/>
    <property type="match status" value="1"/>
</dbReference>
<evidence type="ECO:0000256" key="1">
    <source>
        <dbReference type="SAM" id="MobiDB-lite"/>
    </source>
</evidence>
<dbReference type="SUPFAM" id="SSF46565">
    <property type="entry name" value="Chaperone J-domain"/>
    <property type="match status" value="1"/>
</dbReference>
<dbReference type="InterPro" id="IPR036869">
    <property type="entry name" value="J_dom_sf"/>
</dbReference>
<dbReference type="InterPro" id="IPR052758">
    <property type="entry name" value="SRC_co-chaperone"/>
</dbReference>
<dbReference type="PROSITE" id="PS00636">
    <property type="entry name" value="DNAJ_1"/>
    <property type="match status" value="1"/>
</dbReference>
<dbReference type="InterPro" id="IPR001623">
    <property type="entry name" value="DnaJ_domain"/>
</dbReference>
<feature type="region of interest" description="Disordered" evidence="1">
    <location>
        <begin position="228"/>
        <end position="257"/>
    </location>
</feature>
<feature type="region of interest" description="Disordered" evidence="1">
    <location>
        <begin position="315"/>
        <end position="361"/>
    </location>
</feature>
<evidence type="ECO:0000259" key="2">
    <source>
        <dbReference type="PROSITE" id="PS50076"/>
    </source>
</evidence>
<feature type="region of interest" description="Disordered" evidence="1">
    <location>
        <begin position="798"/>
        <end position="849"/>
    </location>
</feature>
<dbReference type="Gene3D" id="1.10.287.110">
    <property type="entry name" value="DnaJ domain"/>
    <property type="match status" value="1"/>
</dbReference>
<accession>F0WHI9</accession>
<evidence type="ECO:0000313" key="3">
    <source>
        <dbReference type="EMBL" id="CCA20708.1"/>
    </source>
</evidence>
<dbReference type="PANTHER" id="PTHR44200">
    <property type="entry name" value="DNAJ HOMOLOG SUBFAMILY C MEMBER 7"/>
    <property type="match status" value="1"/>
</dbReference>
<dbReference type="EMBL" id="FR824146">
    <property type="protein sequence ID" value="CCA20708.1"/>
    <property type="molecule type" value="Genomic_DNA"/>
</dbReference>
<name>F0WHI9_9STRA</name>
<proteinExistence type="predicted"/>
<dbReference type="SMART" id="SM00271">
    <property type="entry name" value="DnaJ"/>
    <property type="match status" value="1"/>
</dbReference>
<feature type="compositionally biased region" description="Basic residues" evidence="1">
    <location>
        <begin position="825"/>
        <end position="836"/>
    </location>
</feature>
<dbReference type="HOGENOM" id="CLU_314089_0_0_1"/>
<feature type="region of interest" description="Disordered" evidence="1">
    <location>
        <begin position="63"/>
        <end position="141"/>
    </location>
</feature>
<dbReference type="InterPro" id="IPR011990">
    <property type="entry name" value="TPR-like_helical_dom_sf"/>
</dbReference>
<dbReference type="InterPro" id="IPR018253">
    <property type="entry name" value="DnaJ_domain_CS"/>
</dbReference>
<dbReference type="CDD" id="cd06257">
    <property type="entry name" value="DnaJ"/>
    <property type="match status" value="1"/>
</dbReference>
<dbReference type="Pfam" id="PF00226">
    <property type="entry name" value="DnaJ"/>
    <property type="match status" value="1"/>
</dbReference>
<feature type="compositionally biased region" description="Low complexity" evidence="1">
    <location>
        <begin position="808"/>
        <end position="822"/>
    </location>
</feature>
<sequence length="932" mass="106812">MNLDLALKLVDYSDTSSDDEKQRMNADASLFTNRYSNASWKSPFVTREDRRARSVRKLAKKTHSFRVGTPQPATPQPSRIFPNLVSDHTKSGSTTYTRNGTHRPRDISSLFQATDSRPPCTPTQPHSHLQTPSSHTPPESHTFANINSKRSVYTPQPQTFANKCPFASAQKAFRAPNAPIKACSESKWEQAAFAMKLEENGCENEPESESAASTWGYTTPCKSIRHPWKLSSRSTETPKTPSKAKSKAQGHEASKNVDTLKSDFYEFHIEKPPVSASPFISRDKHSNTPIGISSNRKKAFRERFRELTLLERQKRRQEAAVSQTPPTSLDVPLASFTSPPPRHKNTLQSCGKSTQERPPDTIQGRTLYEYDWSFWKHLGNTAYSSANYEDAIRYYRQSVRALEGSLTLDHCLPQDRLLLKRDKGSLHANLSASLMMTSSLPEAKQEILYAIAMDPLQLRSYLRLARIQIMLGICEEARKTVSHMKALFWIESIQQDVRDPMATEKEASIGSEMEHREAISEIETSLQRYEEVCEKARHHQTIGSWSQAIYFWDQAIDIAPQDRHAHFEKTSALLHLRRFDDVFRMCVERLHQSKVYKLLDDLLDTPHTSEVLFDAIKVLGIEQSILWARALCYTNRSDEALRVLDVVGGMAPCCTKVHEFKRAWELLEERNEQGNTAFRGQDYVSAFRQYTDAIKIGDPFHYTKLATVYSNRAAAAMRLNRYEMGVSDCTDAMKLDPTHLRSLLRRARCYVHLEKYQLALSDFNAIVSKWSVQQEPSIGSKTDLLNERLDARRKLMQWEQAKKDQSANRSSRYSNRPNRNPSHASSRKNKNTRRFVHANQSRARKSSDQWWRPQNDEVVVTKRTHYEVLGVSRTASVTDIRKTYKKLALRYHPDKSNDPSCTEEFKEMTAAYNILSDMTARKMYDLDEGRMS</sequence>
<dbReference type="SUPFAM" id="SSF48452">
    <property type="entry name" value="TPR-like"/>
    <property type="match status" value="2"/>
</dbReference>
<reference evidence="3" key="1">
    <citation type="journal article" date="2011" name="PLoS Biol.">
        <title>Gene gain and loss during evolution of obligate parasitism in the white rust pathogen of Arabidopsis thaliana.</title>
        <authorList>
            <person name="Kemen E."/>
            <person name="Gardiner A."/>
            <person name="Schultz-Larsen T."/>
            <person name="Kemen A.C."/>
            <person name="Balmuth A.L."/>
            <person name="Robert-Seilaniantz A."/>
            <person name="Bailey K."/>
            <person name="Holub E."/>
            <person name="Studholme D.J."/>
            <person name="Maclean D."/>
            <person name="Jones J.D."/>
        </authorList>
    </citation>
    <scope>NUCLEOTIDE SEQUENCE</scope>
</reference>
<dbReference type="PROSITE" id="PS50076">
    <property type="entry name" value="DNAJ_2"/>
    <property type="match status" value="1"/>
</dbReference>
<dbReference type="Gene3D" id="1.25.40.10">
    <property type="entry name" value="Tetratricopeptide repeat domain"/>
    <property type="match status" value="2"/>
</dbReference>
<feature type="compositionally biased region" description="Polar residues" evidence="1">
    <location>
        <begin position="231"/>
        <end position="240"/>
    </location>
</feature>
<organism evidence="3">
    <name type="scientific">Albugo laibachii Nc14</name>
    <dbReference type="NCBI Taxonomy" id="890382"/>
    <lineage>
        <taxon>Eukaryota</taxon>
        <taxon>Sar</taxon>
        <taxon>Stramenopiles</taxon>
        <taxon>Oomycota</taxon>
        <taxon>Peronosporomycetes</taxon>
        <taxon>Albuginales</taxon>
        <taxon>Albuginaceae</taxon>
        <taxon>Albugo</taxon>
    </lineage>
</organism>
<feature type="compositionally biased region" description="Polar residues" evidence="1">
    <location>
        <begin position="123"/>
        <end position="141"/>
    </location>
</feature>
<dbReference type="InterPro" id="IPR019734">
    <property type="entry name" value="TPR_rpt"/>
</dbReference>
<gene>
    <name evidence="3" type="primary">AlNc14C101G6052</name>
    <name evidence="3" type="ORF">ALNC14_068510</name>
</gene>